<evidence type="ECO:0000256" key="1">
    <source>
        <dbReference type="ARBA" id="ARBA00023002"/>
    </source>
</evidence>
<keyword evidence="6" id="KW-1185">Reference proteome</keyword>
<dbReference type="Pfam" id="PF08125">
    <property type="entry name" value="Mannitol_dh_C"/>
    <property type="match status" value="1"/>
</dbReference>
<dbReference type="InterPro" id="IPR000669">
    <property type="entry name" value="Mannitol_DH"/>
</dbReference>
<keyword evidence="2" id="KW-0520">NAD</keyword>
<dbReference type="InterPro" id="IPR023027">
    <property type="entry name" value="Mannitol_DH_CS"/>
</dbReference>
<dbReference type="SUPFAM" id="SSF48179">
    <property type="entry name" value="6-phosphogluconate dehydrogenase C-terminal domain-like"/>
    <property type="match status" value="1"/>
</dbReference>
<evidence type="ECO:0000259" key="3">
    <source>
        <dbReference type="Pfam" id="PF01232"/>
    </source>
</evidence>
<dbReference type="Proteomes" id="UP001143349">
    <property type="component" value="Unassembled WGS sequence"/>
</dbReference>
<evidence type="ECO:0000313" key="6">
    <source>
        <dbReference type="Proteomes" id="UP001143349"/>
    </source>
</evidence>
<dbReference type="AlphaFoldDB" id="A0AAD3NYS5"/>
<dbReference type="EMBL" id="BSFH01000026">
    <property type="protein sequence ID" value="GLK64253.1"/>
    <property type="molecule type" value="Genomic_DNA"/>
</dbReference>
<feature type="domain" description="Mannitol dehydrogenase N-terminal" evidence="3">
    <location>
        <begin position="28"/>
        <end position="271"/>
    </location>
</feature>
<keyword evidence="1" id="KW-0560">Oxidoreductase</keyword>
<proteinExistence type="predicted"/>
<dbReference type="SUPFAM" id="SSF51735">
    <property type="entry name" value="NAD(P)-binding Rossmann-fold domains"/>
    <property type="match status" value="1"/>
</dbReference>
<reference evidence="5" key="2">
    <citation type="submission" date="2023-01" db="EMBL/GenBank/DDBJ databases">
        <authorList>
            <person name="Sun Q."/>
            <person name="Evtushenko L."/>
        </authorList>
    </citation>
    <scope>NUCLEOTIDE SEQUENCE</scope>
    <source>
        <strain evidence="5">VKM B-2222</strain>
    </source>
</reference>
<dbReference type="PRINTS" id="PR00084">
    <property type="entry name" value="MTLDHDRGNASE"/>
</dbReference>
<evidence type="ECO:0000313" key="5">
    <source>
        <dbReference type="EMBL" id="GLK64253.1"/>
    </source>
</evidence>
<evidence type="ECO:0000259" key="4">
    <source>
        <dbReference type="Pfam" id="PF08125"/>
    </source>
</evidence>
<dbReference type="Gene3D" id="3.40.50.720">
    <property type="entry name" value="NAD(P)-binding Rossmann-like Domain"/>
    <property type="match status" value="1"/>
</dbReference>
<dbReference type="Pfam" id="PF01232">
    <property type="entry name" value="Mannitol_dh"/>
    <property type="match status" value="1"/>
</dbReference>
<dbReference type="InterPro" id="IPR008927">
    <property type="entry name" value="6-PGluconate_DH-like_C_sf"/>
</dbReference>
<feature type="domain" description="Mannitol dehydrogenase C-terminal" evidence="4">
    <location>
        <begin position="280"/>
        <end position="467"/>
    </location>
</feature>
<reference evidence="5" key="1">
    <citation type="journal article" date="2014" name="Int. J. Syst. Evol. Microbiol.">
        <title>Complete genome sequence of Corynebacterium casei LMG S-19264T (=DSM 44701T), isolated from a smear-ripened cheese.</title>
        <authorList>
            <consortium name="US DOE Joint Genome Institute (JGI-PGF)"/>
            <person name="Walter F."/>
            <person name="Albersmeier A."/>
            <person name="Kalinowski J."/>
            <person name="Ruckert C."/>
        </authorList>
    </citation>
    <scope>NUCLEOTIDE SEQUENCE</scope>
    <source>
        <strain evidence="5">VKM B-2222</strain>
    </source>
</reference>
<gene>
    <name evidence="5" type="primary">yeiQ</name>
    <name evidence="5" type="ORF">GCM10017635_17240</name>
</gene>
<dbReference type="PROSITE" id="PS00974">
    <property type="entry name" value="MANNITOL_DHGENASE"/>
    <property type="match status" value="1"/>
</dbReference>
<dbReference type="PANTHER" id="PTHR43362:SF1">
    <property type="entry name" value="MANNITOL DEHYDROGENASE 2-RELATED"/>
    <property type="match status" value="1"/>
</dbReference>
<organism evidence="5 6">
    <name type="scientific">Paracoccus kondratievae</name>
    <dbReference type="NCBI Taxonomy" id="135740"/>
    <lineage>
        <taxon>Bacteria</taxon>
        <taxon>Pseudomonadati</taxon>
        <taxon>Pseudomonadota</taxon>
        <taxon>Alphaproteobacteria</taxon>
        <taxon>Rhodobacterales</taxon>
        <taxon>Paracoccaceae</taxon>
        <taxon>Paracoccus</taxon>
    </lineage>
</organism>
<name>A0AAD3NYS5_9RHOB</name>
<dbReference type="InterPro" id="IPR036291">
    <property type="entry name" value="NAD(P)-bd_dom_sf"/>
</dbReference>
<dbReference type="InterPro" id="IPR013118">
    <property type="entry name" value="Mannitol_DH_C"/>
</dbReference>
<dbReference type="PANTHER" id="PTHR43362">
    <property type="entry name" value="MANNITOL DEHYDROGENASE DSF1-RELATED"/>
    <property type="match status" value="1"/>
</dbReference>
<comment type="caution">
    <text evidence="5">The sequence shown here is derived from an EMBL/GenBank/DDBJ whole genome shotgun (WGS) entry which is preliminary data.</text>
</comment>
<dbReference type="InterPro" id="IPR013328">
    <property type="entry name" value="6PGD_dom2"/>
</dbReference>
<accession>A0AAD3NYS5</accession>
<dbReference type="GO" id="GO:0016616">
    <property type="term" value="F:oxidoreductase activity, acting on the CH-OH group of donors, NAD or NADP as acceptor"/>
    <property type="evidence" value="ECO:0007669"/>
    <property type="project" value="TreeGrafter"/>
</dbReference>
<protein>
    <submittedName>
        <fullName evidence="5">D-mannonate oxidoreductase</fullName>
    </submittedName>
</protein>
<dbReference type="InterPro" id="IPR050988">
    <property type="entry name" value="Mannitol_DH/Oxidoreductase"/>
</dbReference>
<dbReference type="Gene3D" id="1.10.1040.10">
    <property type="entry name" value="N-(1-d-carboxylethyl)-l-norvaline Dehydrogenase, domain 2"/>
    <property type="match status" value="1"/>
</dbReference>
<dbReference type="GO" id="GO:0019594">
    <property type="term" value="P:mannitol metabolic process"/>
    <property type="evidence" value="ECO:0007669"/>
    <property type="project" value="InterPro"/>
</dbReference>
<dbReference type="RefSeq" id="WP_271179620.1">
    <property type="nucleotide sequence ID" value="NZ_BSFH01000026.1"/>
</dbReference>
<dbReference type="InterPro" id="IPR013131">
    <property type="entry name" value="Mannitol_DH_N"/>
</dbReference>
<sequence length="482" mass="51218">MTARLTSLDGLPPEVALPGYDRAAHGFGILHLGLGAFHRAHQAVHTDDALAAEGGDWRIIGANLRSRDIPEAMNAQNGLFTVLERSGTDRALIIGAHGPAIGGDAAAILRTACDPKIRILSLTVSEKAYGIDRAAMDADPTHPAVATDLARPQEPQGVLGIITAALAARRKAGVAPFTVLSCDNLPDNGPLLRAGVLGFARRLDTDLGAWIADHVAFPATMVDRITPATTKRTLADVETMTLCRDLAAVETEPFSQWVIEDRFPQGRPAWEAGAALFVSDVRPHEAMKLRMLNGSHSLIAYAGQMLDLLHVRDAMADAPLVALIRRHMQAAAATLPKEAGLDPDTYAEALLARFANPAIAHQTRQIAMDGTEKLPQRWFAPAADLLRAGGDTGPYAFATAIWLAWLASVTQPPDDPRGALLLDLVRKAGADDEALTRSILALPGLAPPDLAANAGFVSAVQENLAHIRRDGLRAAITTELNS</sequence>
<evidence type="ECO:0000256" key="2">
    <source>
        <dbReference type="ARBA" id="ARBA00023027"/>
    </source>
</evidence>